<dbReference type="RefSeq" id="WP_280732001.1">
    <property type="nucleotide sequence ID" value="NZ_CP120367.1"/>
</dbReference>
<dbReference type="EMBL" id="CP120370">
    <property type="protein sequence ID" value="WEX81260.1"/>
    <property type="molecule type" value="Genomic_DNA"/>
</dbReference>
<proteinExistence type="predicted"/>
<dbReference type="Proteomes" id="UP001235547">
    <property type="component" value="Chromosome 2"/>
</dbReference>
<evidence type="ECO:0000313" key="7">
    <source>
        <dbReference type="EMBL" id="WEX81260.1"/>
    </source>
</evidence>
<protein>
    <submittedName>
        <fullName evidence="7">UbiA family prenyltransferase</fullName>
    </submittedName>
</protein>
<feature type="transmembrane region" description="Helical" evidence="6">
    <location>
        <begin position="226"/>
        <end position="252"/>
    </location>
</feature>
<name>A0ABY8CRI5_9HYPH</name>
<comment type="subcellular location">
    <subcellularLocation>
        <location evidence="1">Membrane</location>
        <topology evidence="1">Multi-pass membrane protein</topology>
    </subcellularLocation>
</comment>
<keyword evidence="5 6" id="KW-0472">Membrane</keyword>
<gene>
    <name evidence="7" type="ORF">PYH38_000654</name>
</gene>
<evidence type="ECO:0000256" key="6">
    <source>
        <dbReference type="SAM" id="Phobius"/>
    </source>
</evidence>
<dbReference type="InterPro" id="IPR044878">
    <property type="entry name" value="UbiA_sf"/>
</dbReference>
<evidence type="ECO:0000256" key="1">
    <source>
        <dbReference type="ARBA" id="ARBA00004141"/>
    </source>
</evidence>
<keyword evidence="8" id="KW-1185">Reference proteome</keyword>
<evidence type="ECO:0000256" key="4">
    <source>
        <dbReference type="ARBA" id="ARBA00022989"/>
    </source>
</evidence>
<dbReference type="Pfam" id="PF01040">
    <property type="entry name" value="UbiA"/>
    <property type="match status" value="1"/>
</dbReference>
<evidence type="ECO:0000256" key="3">
    <source>
        <dbReference type="ARBA" id="ARBA00022692"/>
    </source>
</evidence>
<sequence length="332" mass="37330">MESGALPIAPIVNPNRASFRHYLALARLDHATKHVFIIPGIILAYALREPSLDNAVASMIVGFLSAIAIASANYVINEWLDREFDAYHPLKQARAAVQRGLSPSLVYMEYVTFAAVGLLLALQVGTLFFLTSALFLVSGLVYNVRPIRSKDLPYIDVISESINNPIRLTLGWTMIDAATLPPSSLLLAYWTAGAFLMGAKRLSEYRDICSASDRDLLQRYRRSFRFYTAESLTVSCFLYAMVSAFFIAAFLVKYRLEYIVAMPFIAVLFSSYLWLSLLRNSIAQRPERLFRSRRLVAALCLAVFALLVTSFVDIPSFYDLSKEDFTPVDRLK</sequence>
<feature type="transmembrane region" description="Helical" evidence="6">
    <location>
        <begin position="258"/>
        <end position="275"/>
    </location>
</feature>
<feature type="transmembrane region" description="Helical" evidence="6">
    <location>
        <begin position="295"/>
        <end position="318"/>
    </location>
</feature>
<organism evidence="7 8">
    <name type="scientific">Sinorhizobium numidicum</name>
    <dbReference type="NCBI Taxonomy" id="680248"/>
    <lineage>
        <taxon>Bacteria</taxon>
        <taxon>Pseudomonadati</taxon>
        <taxon>Pseudomonadota</taxon>
        <taxon>Alphaproteobacteria</taxon>
        <taxon>Hyphomicrobiales</taxon>
        <taxon>Rhizobiaceae</taxon>
        <taxon>Sinorhizobium/Ensifer group</taxon>
        <taxon>Sinorhizobium</taxon>
    </lineage>
</organism>
<feature type="transmembrane region" description="Helical" evidence="6">
    <location>
        <begin position="55"/>
        <end position="76"/>
    </location>
</feature>
<evidence type="ECO:0000313" key="8">
    <source>
        <dbReference type="Proteomes" id="UP001235547"/>
    </source>
</evidence>
<dbReference type="Gene3D" id="1.10.357.140">
    <property type="entry name" value="UbiA prenyltransferase"/>
    <property type="match status" value="1"/>
</dbReference>
<keyword evidence="3 6" id="KW-0812">Transmembrane</keyword>
<dbReference type="InterPro" id="IPR000537">
    <property type="entry name" value="UbiA_prenyltransferase"/>
</dbReference>
<reference evidence="7 8" key="1">
    <citation type="submission" date="2023-03" db="EMBL/GenBank/DDBJ databases">
        <authorList>
            <person name="Kaur S."/>
            <person name="Espinosa-Saiz D."/>
            <person name="Velazquez E."/>
            <person name="Menendez E."/>
            <person name="diCenzo G.C."/>
        </authorList>
    </citation>
    <scope>NUCLEOTIDE SEQUENCE [LARGE SCALE GENOMIC DNA]</scope>
    <source>
        <strain evidence="7 8">LMG 27395</strain>
    </source>
</reference>
<keyword evidence="2" id="KW-1003">Cell membrane</keyword>
<evidence type="ECO:0000256" key="5">
    <source>
        <dbReference type="ARBA" id="ARBA00023136"/>
    </source>
</evidence>
<accession>A0ABY8CRI5</accession>
<feature type="transmembrane region" description="Helical" evidence="6">
    <location>
        <begin position="110"/>
        <end position="142"/>
    </location>
</feature>
<keyword evidence="4 6" id="KW-1133">Transmembrane helix</keyword>
<evidence type="ECO:0000256" key="2">
    <source>
        <dbReference type="ARBA" id="ARBA00022475"/>
    </source>
</evidence>